<dbReference type="EMBL" id="FNGV01000001">
    <property type="protein sequence ID" value="SDL25672.1"/>
    <property type="molecule type" value="Genomic_DNA"/>
</dbReference>
<keyword evidence="2 5" id="KW-0812">Transmembrane</keyword>
<evidence type="ECO:0000313" key="6">
    <source>
        <dbReference type="EMBL" id="SDL25672.1"/>
    </source>
</evidence>
<dbReference type="OrthoDB" id="1493324at2"/>
<sequence length="129" mass="14014">MLLSTALIVAKIVISITIFNVWLVRVNKPTPWRGGDAKSMKEEFETYGLSKAIMYIVGTIKVILAIMLFISIWVPELSTPAAGAMGIFMLGAIAMHFKVADPKIRSFPALVLLLLSIGIVVGEVLLEGL</sequence>
<feature type="transmembrane region" description="Helical" evidence="5">
    <location>
        <begin position="80"/>
        <end position="97"/>
    </location>
</feature>
<keyword evidence="4 5" id="KW-0472">Membrane</keyword>
<proteinExistence type="predicted"/>
<evidence type="ECO:0000256" key="1">
    <source>
        <dbReference type="ARBA" id="ARBA00004141"/>
    </source>
</evidence>
<keyword evidence="3 5" id="KW-1133">Transmembrane helix</keyword>
<name>A0A1G9IKL0_9FLAO</name>
<organism evidence="6 7">
    <name type="scientific">Kriegella aquimaris</name>
    <dbReference type="NCBI Taxonomy" id="192904"/>
    <lineage>
        <taxon>Bacteria</taxon>
        <taxon>Pseudomonadati</taxon>
        <taxon>Bacteroidota</taxon>
        <taxon>Flavobacteriia</taxon>
        <taxon>Flavobacteriales</taxon>
        <taxon>Flavobacteriaceae</taxon>
        <taxon>Kriegella</taxon>
    </lineage>
</organism>
<dbReference type="Pfam" id="PF13564">
    <property type="entry name" value="DoxX_2"/>
    <property type="match status" value="1"/>
</dbReference>
<dbReference type="InterPro" id="IPR032808">
    <property type="entry name" value="DoxX"/>
</dbReference>
<dbReference type="RefSeq" id="WP_089884346.1">
    <property type="nucleotide sequence ID" value="NZ_FNGV01000001.1"/>
</dbReference>
<keyword evidence="7" id="KW-1185">Reference proteome</keyword>
<reference evidence="7" key="1">
    <citation type="submission" date="2016-10" db="EMBL/GenBank/DDBJ databases">
        <authorList>
            <person name="Varghese N."/>
            <person name="Submissions S."/>
        </authorList>
    </citation>
    <scope>NUCLEOTIDE SEQUENCE [LARGE SCALE GENOMIC DNA]</scope>
    <source>
        <strain evidence="7">DSM 19886</strain>
    </source>
</reference>
<accession>A0A1G9IKL0</accession>
<dbReference type="AlphaFoldDB" id="A0A1G9IKL0"/>
<feature type="transmembrane region" description="Helical" evidence="5">
    <location>
        <begin position="52"/>
        <end position="74"/>
    </location>
</feature>
<evidence type="ECO:0000256" key="5">
    <source>
        <dbReference type="SAM" id="Phobius"/>
    </source>
</evidence>
<evidence type="ECO:0000256" key="2">
    <source>
        <dbReference type="ARBA" id="ARBA00022692"/>
    </source>
</evidence>
<gene>
    <name evidence="6" type="ORF">SAMN04488514_101176</name>
</gene>
<evidence type="ECO:0000256" key="4">
    <source>
        <dbReference type="ARBA" id="ARBA00023136"/>
    </source>
</evidence>
<protein>
    <submittedName>
        <fullName evidence="6">DoxX-like family protein</fullName>
    </submittedName>
</protein>
<evidence type="ECO:0000313" key="7">
    <source>
        <dbReference type="Proteomes" id="UP000199440"/>
    </source>
</evidence>
<feature type="transmembrane region" description="Helical" evidence="5">
    <location>
        <begin position="6"/>
        <end position="24"/>
    </location>
</feature>
<evidence type="ECO:0000256" key="3">
    <source>
        <dbReference type="ARBA" id="ARBA00022989"/>
    </source>
</evidence>
<feature type="transmembrane region" description="Helical" evidence="5">
    <location>
        <begin position="109"/>
        <end position="126"/>
    </location>
</feature>
<comment type="subcellular location">
    <subcellularLocation>
        <location evidence="1">Membrane</location>
        <topology evidence="1">Multi-pass membrane protein</topology>
    </subcellularLocation>
</comment>
<dbReference type="GO" id="GO:0016020">
    <property type="term" value="C:membrane"/>
    <property type="evidence" value="ECO:0007669"/>
    <property type="project" value="UniProtKB-SubCell"/>
</dbReference>
<dbReference type="Proteomes" id="UP000199440">
    <property type="component" value="Unassembled WGS sequence"/>
</dbReference>